<reference evidence="4 5" key="1">
    <citation type="submission" date="2022-08" db="EMBL/GenBank/DDBJ databases">
        <title>Aerococcaceae sp. nov isolated from spoiled eye mask.</title>
        <authorList>
            <person name="Zhou G."/>
            <person name="Xie X.-B."/>
            <person name="Shi Q.-S."/>
            <person name="Wang Y.-S."/>
            <person name="Wen X."/>
            <person name="Peng H."/>
            <person name="Yang X.-J."/>
            <person name="Tao H.-B."/>
            <person name="Huang X.-M."/>
        </authorList>
    </citation>
    <scope>NUCLEOTIDE SEQUENCE [LARGE SCALE GENOMIC DNA]</scope>
    <source>
        <strain evidence="5">DM20194951</strain>
    </source>
</reference>
<accession>A0ABY5P4F2</accession>
<protein>
    <submittedName>
        <fullName evidence="4">BMC domain-containing protein</fullName>
    </submittedName>
</protein>
<dbReference type="PANTHER" id="PTHR40449:SF2">
    <property type="entry name" value="BACTERIAL MICROCOMPARTMENT SHELL PROTEIN EUTS"/>
    <property type="match status" value="1"/>
</dbReference>
<evidence type="ECO:0000256" key="2">
    <source>
        <dbReference type="ARBA" id="ARBA00024446"/>
    </source>
</evidence>
<dbReference type="InterPro" id="IPR000249">
    <property type="entry name" value="BMC_dom"/>
</dbReference>
<comment type="subcellular location">
    <subcellularLocation>
        <location evidence="1">Bacterial microcompartment</location>
    </subcellularLocation>
</comment>
<name>A0ABY5P4F2_9LACT</name>
<dbReference type="Gene3D" id="3.30.70.1710">
    <property type="match status" value="1"/>
</dbReference>
<dbReference type="InterPro" id="IPR037233">
    <property type="entry name" value="CcmK-like_sf"/>
</dbReference>
<sequence length="114" mass="12141">MAELERKIYESVPGKQVTMAHVISRPDERVKEKLGFKGKNFSAIGIMTITPGEAAIIAVDKAKKAGEVEIGFVDRFSGSVVVLGDVAAVKNSIQAANDFLQSALGFSVAKITMT</sequence>
<dbReference type="Proteomes" id="UP001315967">
    <property type="component" value="Chromosome"/>
</dbReference>
<evidence type="ECO:0000259" key="3">
    <source>
        <dbReference type="SMART" id="SM00877"/>
    </source>
</evidence>
<keyword evidence="5" id="KW-1185">Reference proteome</keyword>
<feature type="domain" description="Bacterial microcompartment" evidence="3">
    <location>
        <begin position="42"/>
        <end position="114"/>
    </location>
</feature>
<dbReference type="InterPro" id="IPR009307">
    <property type="entry name" value="EutS/PduU/CutR"/>
</dbReference>
<proteinExistence type="predicted"/>
<evidence type="ECO:0000313" key="5">
    <source>
        <dbReference type="Proteomes" id="UP001315967"/>
    </source>
</evidence>
<gene>
    <name evidence="4" type="ORF">NRE15_10460</name>
</gene>
<dbReference type="Pfam" id="PF00936">
    <property type="entry name" value="BMC"/>
    <property type="match status" value="1"/>
</dbReference>
<dbReference type="RefSeq" id="WP_313792819.1">
    <property type="nucleotide sequence ID" value="NZ_CP102453.1"/>
</dbReference>
<keyword evidence="2" id="KW-1283">Bacterial microcompartment</keyword>
<dbReference type="PANTHER" id="PTHR40449">
    <property type="entry name" value="ETHANOLAMINE UTILIZATION PROTEIN EUTS"/>
    <property type="match status" value="1"/>
</dbReference>
<dbReference type="EMBL" id="CP102453">
    <property type="protein sequence ID" value="UUX33318.1"/>
    <property type="molecule type" value="Genomic_DNA"/>
</dbReference>
<evidence type="ECO:0000256" key="1">
    <source>
        <dbReference type="ARBA" id="ARBA00024322"/>
    </source>
</evidence>
<dbReference type="SUPFAM" id="SSF143414">
    <property type="entry name" value="CcmK-like"/>
    <property type="match status" value="1"/>
</dbReference>
<dbReference type="PIRSF" id="PIRSF012296">
    <property type="entry name" value="EutS_PduU"/>
    <property type="match status" value="1"/>
</dbReference>
<organism evidence="4 5">
    <name type="scientific">Fundicoccus culcitae</name>
    <dbReference type="NCBI Taxonomy" id="2969821"/>
    <lineage>
        <taxon>Bacteria</taxon>
        <taxon>Bacillati</taxon>
        <taxon>Bacillota</taxon>
        <taxon>Bacilli</taxon>
        <taxon>Lactobacillales</taxon>
        <taxon>Aerococcaceae</taxon>
        <taxon>Fundicoccus</taxon>
    </lineage>
</organism>
<dbReference type="SMART" id="SM00877">
    <property type="entry name" value="BMC"/>
    <property type="match status" value="1"/>
</dbReference>
<evidence type="ECO:0000313" key="4">
    <source>
        <dbReference type="EMBL" id="UUX33318.1"/>
    </source>
</evidence>